<feature type="compositionally biased region" description="Low complexity" evidence="1">
    <location>
        <begin position="27"/>
        <end position="39"/>
    </location>
</feature>
<dbReference type="EMBL" id="JAAKZZ010000593">
    <property type="protein sequence ID" value="NGO73004.1"/>
    <property type="molecule type" value="Genomic_DNA"/>
</dbReference>
<evidence type="ECO:0000313" key="3">
    <source>
        <dbReference type="Proteomes" id="UP000477722"/>
    </source>
</evidence>
<organism evidence="2 3">
    <name type="scientific">Streptomyces boncukensis</name>
    <dbReference type="NCBI Taxonomy" id="2711219"/>
    <lineage>
        <taxon>Bacteria</taxon>
        <taxon>Bacillati</taxon>
        <taxon>Actinomycetota</taxon>
        <taxon>Actinomycetes</taxon>
        <taxon>Kitasatosporales</taxon>
        <taxon>Streptomycetaceae</taxon>
        <taxon>Streptomyces</taxon>
    </lineage>
</organism>
<proteinExistence type="predicted"/>
<feature type="compositionally biased region" description="Polar residues" evidence="1">
    <location>
        <begin position="93"/>
        <end position="104"/>
    </location>
</feature>
<reference evidence="2 3" key="1">
    <citation type="submission" date="2020-02" db="EMBL/GenBank/DDBJ databases">
        <title>Whole-genome analyses of novel actinobacteria.</title>
        <authorList>
            <person name="Sahin N."/>
            <person name="Tatar D."/>
        </authorList>
    </citation>
    <scope>NUCLEOTIDE SEQUENCE [LARGE SCALE GENOMIC DNA]</scope>
    <source>
        <strain evidence="2 3">SB3404</strain>
    </source>
</reference>
<protein>
    <submittedName>
        <fullName evidence="2">Uncharacterized protein</fullName>
    </submittedName>
</protein>
<evidence type="ECO:0000313" key="2">
    <source>
        <dbReference type="EMBL" id="NGO73004.1"/>
    </source>
</evidence>
<feature type="region of interest" description="Disordered" evidence="1">
    <location>
        <begin position="1"/>
        <end position="112"/>
    </location>
</feature>
<gene>
    <name evidence="2" type="ORF">G5C65_32625</name>
</gene>
<name>A0A6G4X8C9_9ACTN</name>
<evidence type="ECO:0000256" key="1">
    <source>
        <dbReference type="SAM" id="MobiDB-lite"/>
    </source>
</evidence>
<comment type="caution">
    <text evidence="2">The sequence shown here is derived from an EMBL/GenBank/DDBJ whole genome shotgun (WGS) entry which is preliminary data.</text>
</comment>
<accession>A0A6G4X8C9</accession>
<dbReference type="Proteomes" id="UP000477722">
    <property type="component" value="Unassembled WGS sequence"/>
</dbReference>
<dbReference type="AlphaFoldDB" id="A0A6G4X8C9"/>
<keyword evidence="3" id="KW-1185">Reference proteome</keyword>
<feature type="non-terminal residue" evidence="2">
    <location>
        <position position="112"/>
    </location>
</feature>
<sequence>MSTENEGAAVRPAAESANGEDEDFSLASPTASTAAPTASEPREERAAPGASAAPPAPDEAPDAPSAAPAGAAAPKSGTEETTVLERQEAPRTQPDTELSKAQQPQPEPPAHT</sequence>
<feature type="compositionally biased region" description="Low complexity" evidence="1">
    <location>
        <begin position="62"/>
        <end position="74"/>
    </location>
</feature>